<dbReference type="AlphaFoldDB" id="A0A5C8NSB3"/>
<organism evidence="2 3">
    <name type="scientific">Zeimonas arvi</name>
    <dbReference type="NCBI Taxonomy" id="2498847"/>
    <lineage>
        <taxon>Bacteria</taxon>
        <taxon>Pseudomonadati</taxon>
        <taxon>Pseudomonadota</taxon>
        <taxon>Betaproteobacteria</taxon>
        <taxon>Burkholderiales</taxon>
        <taxon>Burkholderiaceae</taxon>
        <taxon>Zeimonas</taxon>
    </lineage>
</organism>
<evidence type="ECO:0000313" key="3">
    <source>
        <dbReference type="Proteomes" id="UP000321548"/>
    </source>
</evidence>
<accession>A0A5C8NSB3</accession>
<name>A0A5C8NSB3_9BURK</name>
<dbReference type="Proteomes" id="UP000321548">
    <property type="component" value="Unassembled WGS sequence"/>
</dbReference>
<dbReference type="RefSeq" id="WP_147705485.1">
    <property type="nucleotide sequence ID" value="NZ_VDUY01000007.1"/>
</dbReference>
<dbReference type="EMBL" id="VDUY01000007">
    <property type="protein sequence ID" value="TXL63791.1"/>
    <property type="molecule type" value="Genomic_DNA"/>
</dbReference>
<proteinExistence type="predicted"/>
<evidence type="ECO:0000313" key="2">
    <source>
        <dbReference type="EMBL" id="TXL63791.1"/>
    </source>
</evidence>
<gene>
    <name evidence="2" type="ORF">FHP08_15940</name>
</gene>
<reference evidence="2 3" key="1">
    <citation type="submission" date="2019-06" db="EMBL/GenBank/DDBJ databases">
        <title>Quisquiliibacterium sp. nov., isolated from a maize field.</title>
        <authorList>
            <person name="Lin S.-Y."/>
            <person name="Tsai C.-F."/>
            <person name="Young C.-C."/>
        </authorList>
    </citation>
    <scope>NUCLEOTIDE SEQUENCE [LARGE SCALE GENOMIC DNA]</scope>
    <source>
        <strain evidence="2 3">CC-CFT501</strain>
    </source>
</reference>
<sequence length="206" mass="21653">MTARNDNDKTMPTGADRPAGDATAKGVAPARRRLVLRGAAAAVPTILTLHSGSAAAARSSFLISKADGTPVNEQGKHMCMDLSGSQEVAPNVYDLGDNPAPQITTIDSRAEYYKDANGSQRAYAQEVCETGDVFYKKTAGDAGQALAEGAKPGTSGMVRQSKAVESDWIPANSNEAFQQVQVQGRGMLVSATALRSFANHIVVRDI</sequence>
<feature type="region of interest" description="Disordered" evidence="1">
    <location>
        <begin position="1"/>
        <end position="25"/>
    </location>
</feature>
<comment type="caution">
    <text evidence="2">The sequence shown here is derived from an EMBL/GenBank/DDBJ whole genome shotgun (WGS) entry which is preliminary data.</text>
</comment>
<protein>
    <submittedName>
        <fullName evidence="2">Uncharacterized protein</fullName>
    </submittedName>
</protein>
<evidence type="ECO:0000256" key="1">
    <source>
        <dbReference type="SAM" id="MobiDB-lite"/>
    </source>
</evidence>
<keyword evidence="3" id="KW-1185">Reference proteome</keyword>